<reference evidence="2" key="2">
    <citation type="journal article" date="2015" name="Data Brief">
        <title>Shoot transcriptome of the giant reed, Arundo donax.</title>
        <authorList>
            <person name="Barrero R.A."/>
            <person name="Guerrero F.D."/>
            <person name="Moolhuijzen P."/>
            <person name="Goolsby J.A."/>
            <person name="Tidwell J."/>
            <person name="Bellgard S.E."/>
            <person name="Bellgard M.I."/>
        </authorList>
    </citation>
    <scope>NUCLEOTIDE SEQUENCE</scope>
    <source>
        <tissue evidence="2">Shoot tissue taken approximately 20 cm above the soil surface</tissue>
    </source>
</reference>
<evidence type="ECO:0000256" key="1">
    <source>
        <dbReference type="SAM" id="Phobius"/>
    </source>
</evidence>
<sequence>MLKLFSVRCHVATPCLLSVLNIVDSFLIYCCKFLIYYLLLLYLFLCFLSHVIPITLYMSLHSD</sequence>
<proteinExistence type="predicted"/>
<accession>A0A0A9H650</accession>
<keyword evidence="1" id="KW-0472">Membrane</keyword>
<organism evidence="2">
    <name type="scientific">Arundo donax</name>
    <name type="common">Giant reed</name>
    <name type="synonym">Donax arundinaceus</name>
    <dbReference type="NCBI Taxonomy" id="35708"/>
    <lineage>
        <taxon>Eukaryota</taxon>
        <taxon>Viridiplantae</taxon>
        <taxon>Streptophyta</taxon>
        <taxon>Embryophyta</taxon>
        <taxon>Tracheophyta</taxon>
        <taxon>Spermatophyta</taxon>
        <taxon>Magnoliopsida</taxon>
        <taxon>Liliopsida</taxon>
        <taxon>Poales</taxon>
        <taxon>Poaceae</taxon>
        <taxon>PACMAD clade</taxon>
        <taxon>Arundinoideae</taxon>
        <taxon>Arundineae</taxon>
        <taxon>Arundo</taxon>
    </lineage>
</organism>
<evidence type="ECO:0000313" key="2">
    <source>
        <dbReference type="EMBL" id="JAE32655.1"/>
    </source>
</evidence>
<dbReference type="AlphaFoldDB" id="A0A0A9H650"/>
<dbReference type="EMBL" id="GBRH01165241">
    <property type="protein sequence ID" value="JAE32655.1"/>
    <property type="molecule type" value="Transcribed_RNA"/>
</dbReference>
<feature type="transmembrane region" description="Helical" evidence="1">
    <location>
        <begin position="35"/>
        <end position="60"/>
    </location>
</feature>
<keyword evidence="1" id="KW-0812">Transmembrane</keyword>
<protein>
    <submittedName>
        <fullName evidence="2">Uncharacterized protein</fullName>
    </submittedName>
</protein>
<keyword evidence="1" id="KW-1133">Transmembrane helix</keyword>
<reference evidence="2" key="1">
    <citation type="submission" date="2014-09" db="EMBL/GenBank/DDBJ databases">
        <authorList>
            <person name="Magalhaes I.L.F."/>
            <person name="Oliveira U."/>
            <person name="Santos F.R."/>
            <person name="Vidigal T.H.D.A."/>
            <person name="Brescovit A.D."/>
            <person name="Santos A.J."/>
        </authorList>
    </citation>
    <scope>NUCLEOTIDE SEQUENCE</scope>
    <source>
        <tissue evidence="2">Shoot tissue taken approximately 20 cm above the soil surface</tissue>
    </source>
</reference>
<name>A0A0A9H650_ARUDO</name>